<dbReference type="InterPro" id="IPR029058">
    <property type="entry name" value="AB_hydrolase_fold"/>
</dbReference>
<comment type="caution">
    <text evidence="2">The sequence shown here is derived from an EMBL/GenBank/DDBJ whole genome shotgun (WGS) entry which is preliminary data.</text>
</comment>
<evidence type="ECO:0000259" key="1">
    <source>
        <dbReference type="Pfam" id="PF00561"/>
    </source>
</evidence>
<reference evidence="2" key="1">
    <citation type="submission" date="2021-01" db="EMBL/GenBank/DDBJ databases">
        <title>Whole genome shotgun sequence of Virgisporangium aurantiacum NBRC 16421.</title>
        <authorList>
            <person name="Komaki H."/>
            <person name="Tamura T."/>
        </authorList>
    </citation>
    <scope>NUCLEOTIDE SEQUENCE</scope>
    <source>
        <strain evidence="2">NBRC 16421</strain>
    </source>
</reference>
<dbReference type="AlphaFoldDB" id="A0A8J3ZG46"/>
<evidence type="ECO:0000313" key="3">
    <source>
        <dbReference type="Proteomes" id="UP000612585"/>
    </source>
</evidence>
<feature type="domain" description="AB hydrolase-1" evidence="1">
    <location>
        <begin position="32"/>
        <end position="134"/>
    </location>
</feature>
<evidence type="ECO:0000313" key="2">
    <source>
        <dbReference type="EMBL" id="GIJ61245.1"/>
    </source>
</evidence>
<name>A0A8J3ZG46_9ACTN</name>
<dbReference type="Pfam" id="PF00561">
    <property type="entry name" value="Abhydrolase_1"/>
    <property type="match status" value="1"/>
</dbReference>
<protein>
    <submittedName>
        <fullName evidence="2">Alpha/beta hydrolase</fullName>
    </submittedName>
</protein>
<dbReference type="InterPro" id="IPR000073">
    <property type="entry name" value="AB_hydrolase_1"/>
</dbReference>
<dbReference type="SUPFAM" id="SSF53474">
    <property type="entry name" value="alpha/beta-Hydrolases"/>
    <property type="match status" value="1"/>
</dbReference>
<dbReference type="EMBL" id="BOPG01000064">
    <property type="protein sequence ID" value="GIJ61245.1"/>
    <property type="molecule type" value="Genomic_DNA"/>
</dbReference>
<dbReference type="GO" id="GO:0016787">
    <property type="term" value="F:hydrolase activity"/>
    <property type="evidence" value="ECO:0007669"/>
    <property type="project" value="UniProtKB-KW"/>
</dbReference>
<keyword evidence="3" id="KW-1185">Reference proteome</keyword>
<dbReference type="PANTHER" id="PTHR45763:SF46">
    <property type="entry name" value="AB HYDROLASE-1 DOMAIN-CONTAINING PROTEIN"/>
    <property type="match status" value="1"/>
</dbReference>
<organism evidence="2 3">
    <name type="scientific">Virgisporangium aurantiacum</name>
    <dbReference type="NCBI Taxonomy" id="175570"/>
    <lineage>
        <taxon>Bacteria</taxon>
        <taxon>Bacillati</taxon>
        <taxon>Actinomycetota</taxon>
        <taxon>Actinomycetes</taxon>
        <taxon>Micromonosporales</taxon>
        <taxon>Micromonosporaceae</taxon>
        <taxon>Virgisporangium</taxon>
    </lineage>
</organism>
<gene>
    <name evidence="2" type="ORF">Vau01_087610</name>
</gene>
<dbReference type="RefSeq" id="WP_204006064.1">
    <property type="nucleotide sequence ID" value="NZ_BOPG01000064.1"/>
</dbReference>
<accession>A0A8J3ZG46</accession>
<dbReference type="Gene3D" id="3.40.50.1820">
    <property type="entry name" value="alpha/beta hydrolase"/>
    <property type="match status" value="1"/>
</dbReference>
<sequence length="269" mass="27903">MTSVNSAEPGFVVRTGERVIAADSHGDPDGRVVVGLHGTPGSRRSALPATDLLRQLGLRYLTYDRPGYGRSSRAPGRTVFDAVADIGVLLDHLGADRCVVVGGSGGAPHALACAAGMPDRVVGVTVVVPPAPIDLIGSDAYFAGMDAGTAQLFRLAYTGGAEAVEPALVQALAGAGLPAGDESLRQGVVGMVDDLVALHRPWAFDLGEVRAPVDIWFGVDDENAPAAHARWLAAALPEATLHPQQGDHSWPATKMAEIFTAAARHADDR</sequence>
<proteinExistence type="predicted"/>
<dbReference type="PANTHER" id="PTHR45763">
    <property type="entry name" value="HYDROLASE, ALPHA/BETA FOLD FAMILY PROTEIN, EXPRESSED-RELATED"/>
    <property type="match status" value="1"/>
</dbReference>
<dbReference type="Proteomes" id="UP000612585">
    <property type="component" value="Unassembled WGS sequence"/>
</dbReference>
<keyword evidence="2" id="KW-0378">Hydrolase</keyword>